<gene>
    <name evidence="2" type="ORF">FHS29_005198</name>
</gene>
<dbReference type="Proteomes" id="UP000547510">
    <property type="component" value="Unassembled WGS sequence"/>
</dbReference>
<evidence type="ECO:0000313" key="3">
    <source>
        <dbReference type="Proteomes" id="UP000547510"/>
    </source>
</evidence>
<proteinExistence type="predicted"/>
<feature type="region of interest" description="Disordered" evidence="1">
    <location>
        <begin position="66"/>
        <end position="106"/>
    </location>
</feature>
<dbReference type="EMBL" id="JACHJN010000008">
    <property type="protein sequence ID" value="MBB5958590.1"/>
    <property type="molecule type" value="Genomic_DNA"/>
</dbReference>
<organism evidence="2 3">
    <name type="scientific">Saccharothrix tamanrassetensis</name>
    <dbReference type="NCBI Taxonomy" id="1051531"/>
    <lineage>
        <taxon>Bacteria</taxon>
        <taxon>Bacillati</taxon>
        <taxon>Actinomycetota</taxon>
        <taxon>Actinomycetes</taxon>
        <taxon>Pseudonocardiales</taxon>
        <taxon>Pseudonocardiaceae</taxon>
        <taxon>Saccharothrix</taxon>
    </lineage>
</organism>
<evidence type="ECO:0000256" key="1">
    <source>
        <dbReference type="SAM" id="MobiDB-lite"/>
    </source>
</evidence>
<dbReference type="AlphaFoldDB" id="A0A841CN77"/>
<name>A0A841CN77_9PSEU</name>
<comment type="caution">
    <text evidence="2">The sequence shown here is derived from an EMBL/GenBank/DDBJ whole genome shotgun (WGS) entry which is preliminary data.</text>
</comment>
<reference evidence="2 3" key="1">
    <citation type="submission" date="2020-08" db="EMBL/GenBank/DDBJ databases">
        <title>Genomic Encyclopedia of Type Strains, Phase III (KMG-III): the genomes of soil and plant-associated and newly described type strains.</title>
        <authorList>
            <person name="Whitman W."/>
        </authorList>
    </citation>
    <scope>NUCLEOTIDE SEQUENCE [LARGE SCALE GENOMIC DNA]</scope>
    <source>
        <strain evidence="2 3">CECT 8640</strain>
    </source>
</reference>
<dbReference type="RefSeq" id="WP_184694660.1">
    <property type="nucleotide sequence ID" value="NZ_JACHJN010000008.1"/>
</dbReference>
<keyword evidence="3" id="KW-1185">Reference proteome</keyword>
<sequence length="185" mass="19309">MSRADLPQPGTESELRCRASGVEFTLRSRPVLVDFTGTCVLKAEADADSPEPVRLRLSGLRLVADLPDAGGPEDGGTVTLEQDGAEGDGAKGDGAEGDGVLRPLPDSPSRFANDLVVTLKATVDQPDGVVHAVARNAVKFSTARASYPSGSGDYELSDAIDLIMPDAPEVTVAQINSLRLRLDPA</sequence>
<evidence type="ECO:0000313" key="2">
    <source>
        <dbReference type="EMBL" id="MBB5958590.1"/>
    </source>
</evidence>
<accession>A0A841CN77</accession>
<protein>
    <submittedName>
        <fullName evidence="2">Uncharacterized protein</fullName>
    </submittedName>
</protein>